<protein>
    <recommendedName>
        <fullName evidence="4">Secreted protein</fullName>
    </recommendedName>
</protein>
<evidence type="ECO:0008006" key="4">
    <source>
        <dbReference type="Google" id="ProtNLM"/>
    </source>
</evidence>
<accession>A0AAV9BMT4</accession>
<feature type="region of interest" description="Disordered" evidence="1">
    <location>
        <begin position="30"/>
        <end position="49"/>
    </location>
</feature>
<dbReference type="AlphaFoldDB" id="A0AAV9BMT4"/>
<gene>
    <name evidence="2" type="ORF">QJS04_geneDACA007405</name>
</gene>
<sequence length="79" mass="8475">MPSLLSTSLLPVAPSPTFVSSLTTLMHSLPPLTSSSKASSARQGSSTLEPLTFPCSSTVIRFSTHPRWISRRGLQPPRP</sequence>
<comment type="caution">
    <text evidence="2">The sequence shown here is derived from an EMBL/GenBank/DDBJ whole genome shotgun (WGS) entry which is preliminary data.</text>
</comment>
<reference evidence="2" key="1">
    <citation type="journal article" date="2023" name="Nat. Commun.">
        <title>Diploid and tetraploid genomes of Acorus and the evolution of monocots.</title>
        <authorList>
            <person name="Ma L."/>
            <person name="Liu K.W."/>
            <person name="Li Z."/>
            <person name="Hsiao Y.Y."/>
            <person name="Qi Y."/>
            <person name="Fu T."/>
            <person name="Tang G.D."/>
            <person name="Zhang D."/>
            <person name="Sun W.H."/>
            <person name="Liu D.K."/>
            <person name="Li Y."/>
            <person name="Chen G.Z."/>
            <person name="Liu X.D."/>
            <person name="Liao X.Y."/>
            <person name="Jiang Y.T."/>
            <person name="Yu X."/>
            <person name="Hao Y."/>
            <person name="Huang J."/>
            <person name="Zhao X.W."/>
            <person name="Ke S."/>
            <person name="Chen Y.Y."/>
            <person name="Wu W.L."/>
            <person name="Hsu J.L."/>
            <person name="Lin Y.F."/>
            <person name="Huang M.D."/>
            <person name="Li C.Y."/>
            <person name="Huang L."/>
            <person name="Wang Z.W."/>
            <person name="Zhao X."/>
            <person name="Zhong W.Y."/>
            <person name="Peng D.H."/>
            <person name="Ahmad S."/>
            <person name="Lan S."/>
            <person name="Zhang J.S."/>
            <person name="Tsai W.C."/>
            <person name="Van de Peer Y."/>
            <person name="Liu Z.J."/>
        </authorList>
    </citation>
    <scope>NUCLEOTIDE SEQUENCE</scope>
    <source>
        <strain evidence="2">SCP</strain>
    </source>
</reference>
<keyword evidence="3" id="KW-1185">Reference proteome</keyword>
<evidence type="ECO:0000313" key="2">
    <source>
        <dbReference type="EMBL" id="KAK1277712.1"/>
    </source>
</evidence>
<reference evidence="2" key="2">
    <citation type="submission" date="2023-06" db="EMBL/GenBank/DDBJ databases">
        <authorList>
            <person name="Ma L."/>
            <person name="Liu K.-W."/>
            <person name="Li Z."/>
            <person name="Hsiao Y.-Y."/>
            <person name="Qi Y."/>
            <person name="Fu T."/>
            <person name="Tang G."/>
            <person name="Zhang D."/>
            <person name="Sun W.-H."/>
            <person name="Liu D.-K."/>
            <person name="Li Y."/>
            <person name="Chen G.-Z."/>
            <person name="Liu X.-D."/>
            <person name="Liao X.-Y."/>
            <person name="Jiang Y.-T."/>
            <person name="Yu X."/>
            <person name="Hao Y."/>
            <person name="Huang J."/>
            <person name="Zhao X.-W."/>
            <person name="Ke S."/>
            <person name="Chen Y.-Y."/>
            <person name="Wu W.-L."/>
            <person name="Hsu J.-L."/>
            <person name="Lin Y.-F."/>
            <person name="Huang M.-D."/>
            <person name="Li C.-Y."/>
            <person name="Huang L."/>
            <person name="Wang Z.-W."/>
            <person name="Zhao X."/>
            <person name="Zhong W.-Y."/>
            <person name="Peng D.-H."/>
            <person name="Ahmad S."/>
            <person name="Lan S."/>
            <person name="Zhang J.-S."/>
            <person name="Tsai W.-C."/>
            <person name="Van De Peer Y."/>
            <person name="Liu Z.-J."/>
        </authorList>
    </citation>
    <scope>NUCLEOTIDE SEQUENCE</scope>
    <source>
        <strain evidence="2">SCP</strain>
        <tissue evidence="2">Leaves</tissue>
    </source>
</reference>
<dbReference type="EMBL" id="JAUJYN010000002">
    <property type="protein sequence ID" value="KAK1277712.1"/>
    <property type="molecule type" value="Genomic_DNA"/>
</dbReference>
<dbReference type="Proteomes" id="UP001179952">
    <property type="component" value="Unassembled WGS sequence"/>
</dbReference>
<organism evidence="2 3">
    <name type="scientific">Acorus gramineus</name>
    <name type="common">Dwarf sweet flag</name>
    <dbReference type="NCBI Taxonomy" id="55184"/>
    <lineage>
        <taxon>Eukaryota</taxon>
        <taxon>Viridiplantae</taxon>
        <taxon>Streptophyta</taxon>
        <taxon>Embryophyta</taxon>
        <taxon>Tracheophyta</taxon>
        <taxon>Spermatophyta</taxon>
        <taxon>Magnoliopsida</taxon>
        <taxon>Liliopsida</taxon>
        <taxon>Acoraceae</taxon>
        <taxon>Acorus</taxon>
    </lineage>
</organism>
<evidence type="ECO:0000313" key="3">
    <source>
        <dbReference type="Proteomes" id="UP001179952"/>
    </source>
</evidence>
<feature type="compositionally biased region" description="Low complexity" evidence="1">
    <location>
        <begin position="30"/>
        <end position="47"/>
    </location>
</feature>
<evidence type="ECO:0000256" key="1">
    <source>
        <dbReference type="SAM" id="MobiDB-lite"/>
    </source>
</evidence>
<name>A0AAV9BMT4_ACOGR</name>
<proteinExistence type="predicted"/>